<gene>
    <name evidence="1" type="ORF">CEXT_193541</name>
</gene>
<dbReference type="AlphaFoldDB" id="A0AAV4WUA7"/>
<sequence>MEFPQDAIELFWQGYSHRDTGVDTWNERYSFIALLSFLFIGGKIIPEDLMGPHIVRLWNSRRARLNYPGKDTATGTLEWTHGMSRYSFIA</sequence>
<accession>A0AAV4WUA7</accession>
<proteinExistence type="predicted"/>
<keyword evidence="2" id="KW-1185">Reference proteome</keyword>
<reference evidence="1 2" key="1">
    <citation type="submission" date="2021-06" db="EMBL/GenBank/DDBJ databases">
        <title>Caerostris extrusa draft genome.</title>
        <authorList>
            <person name="Kono N."/>
            <person name="Arakawa K."/>
        </authorList>
    </citation>
    <scope>NUCLEOTIDE SEQUENCE [LARGE SCALE GENOMIC DNA]</scope>
</reference>
<organism evidence="1 2">
    <name type="scientific">Caerostris extrusa</name>
    <name type="common">Bark spider</name>
    <name type="synonym">Caerostris bankana</name>
    <dbReference type="NCBI Taxonomy" id="172846"/>
    <lineage>
        <taxon>Eukaryota</taxon>
        <taxon>Metazoa</taxon>
        <taxon>Ecdysozoa</taxon>
        <taxon>Arthropoda</taxon>
        <taxon>Chelicerata</taxon>
        <taxon>Arachnida</taxon>
        <taxon>Araneae</taxon>
        <taxon>Araneomorphae</taxon>
        <taxon>Entelegynae</taxon>
        <taxon>Araneoidea</taxon>
        <taxon>Araneidae</taxon>
        <taxon>Caerostris</taxon>
    </lineage>
</organism>
<protein>
    <recommendedName>
        <fullName evidence="3">Aminotransferase-like plant mobile domain-containing protein</fullName>
    </recommendedName>
</protein>
<evidence type="ECO:0000313" key="1">
    <source>
        <dbReference type="EMBL" id="GIY86081.1"/>
    </source>
</evidence>
<dbReference type="EMBL" id="BPLR01016736">
    <property type="protein sequence ID" value="GIY86081.1"/>
    <property type="molecule type" value="Genomic_DNA"/>
</dbReference>
<evidence type="ECO:0000313" key="2">
    <source>
        <dbReference type="Proteomes" id="UP001054945"/>
    </source>
</evidence>
<name>A0AAV4WUA7_CAEEX</name>
<dbReference type="Proteomes" id="UP001054945">
    <property type="component" value="Unassembled WGS sequence"/>
</dbReference>
<comment type="caution">
    <text evidence="1">The sequence shown here is derived from an EMBL/GenBank/DDBJ whole genome shotgun (WGS) entry which is preliminary data.</text>
</comment>
<evidence type="ECO:0008006" key="3">
    <source>
        <dbReference type="Google" id="ProtNLM"/>
    </source>
</evidence>